<dbReference type="EMBL" id="CAJOBI010316946">
    <property type="protein sequence ID" value="CAF5178560.1"/>
    <property type="molecule type" value="Genomic_DNA"/>
</dbReference>
<dbReference type="Proteomes" id="UP000681720">
    <property type="component" value="Unassembled WGS sequence"/>
</dbReference>
<feature type="region of interest" description="Disordered" evidence="1">
    <location>
        <begin position="1"/>
        <end position="23"/>
    </location>
</feature>
<gene>
    <name evidence="3" type="ORF">BYL167_LOCUS56638</name>
    <name evidence="2" type="ORF">GIL414_LOCUS36779</name>
    <name evidence="4" type="ORF">SMN809_LOCUS68218</name>
</gene>
<reference evidence="2" key="1">
    <citation type="submission" date="2021-02" db="EMBL/GenBank/DDBJ databases">
        <authorList>
            <person name="Nowell W R."/>
        </authorList>
    </citation>
    <scope>NUCLEOTIDE SEQUENCE</scope>
</reference>
<protein>
    <submittedName>
        <fullName evidence="2">Uncharacterized protein</fullName>
    </submittedName>
</protein>
<dbReference type="Proteomes" id="UP000676336">
    <property type="component" value="Unassembled WGS sequence"/>
</dbReference>
<organism evidence="2 5">
    <name type="scientific">Rotaria magnacalcarata</name>
    <dbReference type="NCBI Taxonomy" id="392030"/>
    <lineage>
        <taxon>Eukaryota</taxon>
        <taxon>Metazoa</taxon>
        <taxon>Spiralia</taxon>
        <taxon>Gnathifera</taxon>
        <taxon>Rotifera</taxon>
        <taxon>Eurotatoria</taxon>
        <taxon>Bdelloidea</taxon>
        <taxon>Philodinida</taxon>
        <taxon>Philodinidae</taxon>
        <taxon>Rotaria</taxon>
    </lineage>
</organism>
<evidence type="ECO:0000313" key="3">
    <source>
        <dbReference type="EMBL" id="CAF5038238.1"/>
    </source>
</evidence>
<dbReference type="AlphaFoldDB" id="A0A8S2YAF4"/>
<feature type="compositionally biased region" description="Polar residues" evidence="1">
    <location>
        <begin position="1"/>
        <end position="13"/>
    </location>
</feature>
<evidence type="ECO:0000313" key="5">
    <source>
        <dbReference type="Proteomes" id="UP000681720"/>
    </source>
</evidence>
<comment type="caution">
    <text evidence="2">The sequence shown here is derived from an EMBL/GenBank/DDBJ whole genome shotgun (WGS) entry which is preliminary data.</text>
</comment>
<name>A0A8S2YAF4_9BILA</name>
<proteinExistence type="predicted"/>
<feature type="compositionally biased region" description="Basic and acidic residues" evidence="1">
    <location>
        <begin position="14"/>
        <end position="23"/>
    </location>
</feature>
<dbReference type="EMBL" id="CAJOBH010223418">
    <property type="protein sequence ID" value="CAF5038238.1"/>
    <property type="molecule type" value="Genomic_DNA"/>
</dbReference>
<evidence type="ECO:0000313" key="4">
    <source>
        <dbReference type="EMBL" id="CAF5178560.1"/>
    </source>
</evidence>
<dbReference type="Proteomes" id="UP000681967">
    <property type="component" value="Unassembled WGS sequence"/>
</dbReference>
<dbReference type="EMBL" id="CAJOBJ010092456">
    <property type="protein sequence ID" value="CAF4549551.1"/>
    <property type="molecule type" value="Genomic_DNA"/>
</dbReference>
<evidence type="ECO:0000256" key="1">
    <source>
        <dbReference type="SAM" id="MobiDB-lite"/>
    </source>
</evidence>
<feature type="non-terminal residue" evidence="2">
    <location>
        <position position="23"/>
    </location>
</feature>
<evidence type="ECO:0000313" key="2">
    <source>
        <dbReference type="EMBL" id="CAF4549551.1"/>
    </source>
</evidence>
<accession>A0A8S2YAF4</accession>
<sequence length="23" mass="2622">MTQHQAQQLSSRTETAHVVDEPQ</sequence>